<evidence type="ECO:0000256" key="1">
    <source>
        <dbReference type="ARBA" id="ARBA00006484"/>
    </source>
</evidence>
<name>A0ABR8AMY3_9CYAN</name>
<dbReference type="EMBL" id="JACJQH010000074">
    <property type="protein sequence ID" value="MBD2200036.1"/>
    <property type="molecule type" value="Genomic_DNA"/>
</dbReference>
<proteinExistence type="inferred from homology"/>
<organism evidence="4 5">
    <name type="scientific">Calothrix parietina FACHB-288</name>
    <dbReference type="NCBI Taxonomy" id="2692896"/>
    <lineage>
        <taxon>Bacteria</taxon>
        <taxon>Bacillati</taxon>
        <taxon>Cyanobacteriota</taxon>
        <taxon>Cyanophyceae</taxon>
        <taxon>Nostocales</taxon>
        <taxon>Calotrichaceae</taxon>
        <taxon>Calothrix</taxon>
    </lineage>
</organism>
<dbReference type="RefSeq" id="WP_190550263.1">
    <property type="nucleotide sequence ID" value="NZ_CAWPNO010000111.1"/>
</dbReference>
<keyword evidence="2" id="KW-0560">Oxidoreductase</keyword>
<evidence type="ECO:0000313" key="5">
    <source>
        <dbReference type="Proteomes" id="UP000658514"/>
    </source>
</evidence>
<dbReference type="PRINTS" id="PR00081">
    <property type="entry name" value="GDHRDH"/>
</dbReference>
<dbReference type="Pfam" id="PF00106">
    <property type="entry name" value="adh_short"/>
    <property type="match status" value="1"/>
</dbReference>
<accession>A0ABR8AMY3</accession>
<dbReference type="Proteomes" id="UP000658514">
    <property type="component" value="Unassembled WGS sequence"/>
</dbReference>
<comment type="caution">
    <text evidence="4">The sequence shown here is derived from an EMBL/GenBank/DDBJ whole genome shotgun (WGS) entry which is preliminary data.</text>
</comment>
<dbReference type="PRINTS" id="PR00080">
    <property type="entry name" value="SDRFAMILY"/>
</dbReference>
<gene>
    <name evidence="4" type="ORF">H6G24_31990</name>
</gene>
<dbReference type="InterPro" id="IPR036291">
    <property type="entry name" value="NAD(P)-bd_dom_sf"/>
</dbReference>
<dbReference type="PIRSF" id="PIRSF000126">
    <property type="entry name" value="11-beta-HSD1"/>
    <property type="match status" value="1"/>
</dbReference>
<dbReference type="PANTHER" id="PTHR42901:SF1">
    <property type="entry name" value="ALCOHOL DEHYDROGENASE"/>
    <property type="match status" value="1"/>
</dbReference>
<dbReference type="InterPro" id="IPR002347">
    <property type="entry name" value="SDR_fam"/>
</dbReference>
<evidence type="ECO:0000256" key="2">
    <source>
        <dbReference type="ARBA" id="ARBA00023002"/>
    </source>
</evidence>
<sequence length="261" mass="28843">MSAALITGASSGIGAVFAQELAKQNKNLVLVARSEEKLQQIAATLQAQYPISIQIIKQDLTEADAVNQIFSKLESQQINIDFLVNNAGFGEYGAFTQTQWERNQKMIQLNILALVELTYKFLPSMIRNNYGRIINVASIAAFQPMPYVSVYGATKAFVLSFTEALWAENQNTGVNILALCPGSTKTEFFQEAGWGQYSTNSSAYQNADEPLTVVKIALKAIEQGNSYSVPGNFVNQIIVNIPRLLPRKMTAKFVEQSFRPN</sequence>
<keyword evidence="5" id="KW-1185">Reference proteome</keyword>
<dbReference type="PANTHER" id="PTHR42901">
    <property type="entry name" value="ALCOHOL DEHYDROGENASE"/>
    <property type="match status" value="1"/>
</dbReference>
<evidence type="ECO:0000256" key="3">
    <source>
        <dbReference type="RuleBase" id="RU000363"/>
    </source>
</evidence>
<dbReference type="Gene3D" id="3.40.50.720">
    <property type="entry name" value="NAD(P)-binding Rossmann-like Domain"/>
    <property type="match status" value="1"/>
</dbReference>
<evidence type="ECO:0000313" key="4">
    <source>
        <dbReference type="EMBL" id="MBD2200036.1"/>
    </source>
</evidence>
<reference evidence="4 5" key="1">
    <citation type="journal article" date="2020" name="ISME J.">
        <title>Comparative genomics reveals insights into cyanobacterial evolution and habitat adaptation.</title>
        <authorList>
            <person name="Chen M.Y."/>
            <person name="Teng W.K."/>
            <person name="Zhao L."/>
            <person name="Hu C.X."/>
            <person name="Zhou Y.K."/>
            <person name="Han B.P."/>
            <person name="Song L.R."/>
            <person name="Shu W.S."/>
        </authorList>
    </citation>
    <scope>NUCLEOTIDE SEQUENCE [LARGE SCALE GENOMIC DNA]</scope>
    <source>
        <strain evidence="4 5">FACHB-288</strain>
    </source>
</reference>
<comment type="similarity">
    <text evidence="1 3">Belongs to the short-chain dehydrogenases/reductases (SDR) family.</text>
</comment>
<dbReference type="SUPFAM" id="SSF51735">
    <property type="entry name" value="NAD(P)-binding Rossmann-fold domains"/>
    <property type="match status" value="1"/>
</dbReference>
<protein>
    <submittedName>
        <fullName evidence="4">SDR family oxidoreductase</fullName>
    </submittedName>
</protein>
<dbReference type="CDD" id="cd05233">
    <property type="entry name" value="SDR_c"/>
    <property type="match status" value="1"/>
</dbReference>